<evidence type="ECO:0000313" key="1">
    <source>
        <dbReference type="EMBL" id="KAJ3841163.1"/>
    </source>
</evidence>
<reference evidence="1" key="1">
    <citation type="submission" date="2022-08" db="EMBL/GenBank/DDBJ databases">
        <authorList>
            <consortium name="DOE Joint Genome Institute"/>
            <person name="Min B."/>
            <person name="Riley R."/>
            <person name="Sierra-Patev S."/>
            <person name="Naranjo-Ortiz M."/>
            <person name="Looney B."/>
            <person name="Konkel Z."/>
            <person name="Slot J.C."/>
            <person name="Sakamoto Y."/>
            <person name="Steenwyk J.L."/>
            <person name="Rokas A."/>
            <person name="Carro J."/>
            <person name="Camarero S."/>
            <person name="Ferreira P."/>
            <person name="Molpeceres G."/>
            <person name="Ruiz-Duenas F.J."/>
            <person name="Serrano A."/>
            <person name="Henrissat B."/>
            <person name="Drula E."/>
            <person name="Hughes K.W."/>
            <person name="Mata J.L."/>
            <person name="Ishikawa N.K."/>
            <person name="Vargas-Isla R."/>
            <person name="Ushijima S."/>
            <person name="Smith C.A."/>
            <person name="Ahrendt S."/>
            <person name="Andreopoulos W."/>
            <person name="He G."/>
            <person name="Labutti K."/>
            <person name="Lipzen A."/>
            <person name="Ng V."/>
            <person name="Sandor L."/>
            <person name="Barry K."/>
            <person name="Martinez A.T."/>
            <person name="Xiao Y."/>
            <person name="Gibbons J.G."/>
            <person name="Terashima K."/>
            <person name="Hibbett D.S."/>
            <person name="Grigoriev I.V."/>
        </authorList>
    </citation>
    <scope>NUCLEOTIDE SEQUENCE</scope>
    <source>
        <strain evidence="1">TFB9207</strain>
    </source>
</reference>
<sequence>MSHLPIKHVGDPQTPHNLFLLFYHLSHRLRSTIAKKLSLLDEMPSKHEQDPFQRSRMGTFDKMFNKDLEYQWQLDLYKELWGKDLGDASSKFSRNRRVVVRRWPRAPNGAVISMLPPGHATPSSTHLWGERLSDFFCFARGTDEMAPFLHTISTSSRLSAWMKANGETEYAKDEMIWAESEEPPRIRHAADLMEIISARDLLVMMGSCGTSRYPEPENDDHEEPVLPFDYDNYPHPWPLIPFSSNPPSLQSQIPFHLLPETLIVHDPFRLLHARRPEDNNVDWPSVDDVTHRYKLNLTVDSINETIDTARARIEEQTKNAAPVVIATLFSPSVECDAAEHKVGAVPGNAYKVTVPPPPPPPIFVPEAHLFLSPAHVVGYGSHSRVYRAEWDLPRAMFSKPTICKTCVEEAARQFIQDQDPPDVKKGCHSRSPASGTLNVKEEHTPKISVAFNKFDFDFAELDKYRAQAINEELTHTLEDEKSTTYVEYSGSMDTIHITTVPWYDPASTMPPPCAHLVQSSVGGSLPGTPPPTAQVSVVAKLSLRGDNHLKEEAVNYQRFGMQFSQHWTGYTLANPLHDPTPMGAITPTFYGYYTKEGSSNSNEYFSPLLLLEDCGKPIEPEKLDFDDRQECAALVLRLHYHGWTQGSFWPRNIVMQHGDHADFPLMRSANDRRFRLIDFGRAKCLKDAQEADRSSGLESHFREKAWDDQRFEEKTMIGKVLEFPYHT</sequence>
<dbReference type="EMBL" id="MU806049">
    <property type="protein sequence ID" value="KAJ3841163.1"/>
    <property type="molecule type" value="Genomic_DNA"/>
</dbReference>
<evidence type="ECO:0000313" key="2">
    <source>
        <dbReference type="Proteomes" id="UP001163846"/>
    </source>
</evidence>
<accession>A0AA38PDY3</accession>
<comment type="caution">
    <text evidence="1">The sequence shown here is derived from an EMBL/GenBank/DDBJ whole genome shotgun (WGS) entry which is preliminary data.</text>
</comment>
<proteinExistence type="predicted"/>
<dbReference type="AlphaFoldDB" id="A0AA38PDY3"/>
<organism evidence="1 2">
    <name type="scientific">Lentinula raphanica</name>
    <dbReference type="NCBI Taxonomy" id="153919"/>
    <lineage>
        <taxon>Eukaryota</taxon>
        <taxon>Fungi</taxon>
        <taxon>Dikarya</taxon>
        <taxon>Basidiomycota</taxon>
        <taxon>Agaricomycotina</taxon>
        <taxon>Agaricomycetes</taxon>
        <taxon>Agaricomycetidae</taxon>
        <taxon>Agaricales</taxon>
        <taxon>Marasmiineae</taxon>
        <taxon>Omphalotaceae</taxon>
        <taxon>Lentinula</taxon>
    </lineage>
</organism>
<evidence type="ECO:0008006" key="3">
    <source>
        <dbReference type="Google" id="ProtNLM"/>
    </source>
</evidence>
<keyword evidence="2" id="KW-1185">Reference proteome</keyword>
<dbReference type="Proteomes" id="UP001163846">
    <property type="component" value="Unassembled WGS sequence"/>
</dbReference>
<gene>
    <name evidence="1" type="ORF">F5878DRAFT_557807</name>
</gene>
<name>A0AA38PDY3_9AGAR</name>
<protein>
    <recommendedName>
        <fullName evidence="3">Protein kinase domain-containing protein</fullName>
    </recommendedName>
</protein>